<feature type="domain" description="Radical SAM core" evidence="10">
    <location>
        <begin position="1"/>
        <end position="236"/>
    </location>
</feature>
<dbReference type="Proteomes" id="UP000285642">
    <property type="component" value="Unassembled WGS sequence"/>
</dbReference>
<dbReference type="NCBIfam" id="TIGR00539">
    <property type="entry name" value="hemN_rel"/>
    <property type="match status" value="1"/>
</dbReference>
<dbReference type="InterPro" id="IPR010723">
    <property type="entry name" value="HemN_C"/>
</dbReference>
<dbReference type="GeneID" id="92865043"/>
<evidence type="ECO:0000313" key="25">
    <source>
        <dbReference type="Proteomes" id="UP000284742"/>
    </source>
</evidence>
<dbReference type="GO" id="GO:0051539">
    <property type="term" value="F:4 iron, 4 sulfur cluster binding"/>
    <property type="evidence" value="ECO:0007669"/>
    <property type="project" value="UniProtKB-UniRule"/>
</dbReference>
<dbReference type="EMBL" id="QRHN01000002">
    <property type="protein sequence ID" value="RHF80373.1"/>
    <property type="molecule type" value="Genomic_DNA"/>
</dbReference>
<comment type="caution">
    <text evidence="13">The sequence shown here is derived from an EMBL/GenBank/DDBJ whole genome shotgun (WGS) entry which is preliminary data.</text>
</comment>
<dbReference type="InterPro" id="IPR006638">
    <property type="entry name" value="Elp3/MiaA/NifB-like_rSAM"/>
</dbReference>
<protein>
    <recommendedName>
        <fullName evidence="2 9">Heme chaperone HemW</fullName>
    </recommendedName>
</protein>
<dbReference type="InterPro" id="IPR007197">
    <property type="entry name" value="rSAM"/>
</dbReference>
<evidence type="ECO:0000256" key="2">
    <source>
        <dbReference type="ARBA" id="ARBA00017228"/>
    </source>
</evidence>
<dbReference type="SFLD" id="SFLDG01065">
    <property type="entry name" value="anaerobic_coproporphyrinogen-I"/>
    <property type="match status" value="1"/>
</dbReference>
<dbReference type="GO" id="GO:0005737">
    <property type="term" value="C:cytoplasm"/>
    <property type="evidence" value="ECO:0007669"/>
    <property type="project" value="UniProtKB-SubCell"/>
</dbReference>
<dbReference type="InterPro" id="IPR058240">
    <property type="entry name" value="rSAM_sf"/>
</dbReference>
<dbReference type="SFLD" id="SFLDF00562">
    <property type="entry name" value="HemN-like__clustered_with_heat"/>
    <property type="match status" value="1"/>
</dbReference>
<dbReference type="Proteomes" id="UP000285652">
    <property type="component" value="Unassembled WGS sequence"/>
</dbReference>
<evidence type="ECO:0000313" key="26">
    <source>
        <dbReference type="Proteomes" id="UP000285642"/>
    </source>
</evidence>
<gene>
    <name evidence="17" type="ORF">DW054_06020</name>
    <name evidence="16" type="ORF">DW658_02965</name>
    <name evidence="15" type="ORF">DW860_09130</name>
    <name evidence="14" type="ORF">DW924_01375</name>
    <name evidence="13" type="ORF">DWV67_02995</name>
    <name evidence="12" type="ORF">DWX53_00575</name>
    <name evidence="19" type="ORF">DWZ24_08740</name>
    <name evidence="18" type="ORF">DWZ98_13550</name>
    <name evidence="11" type="ORF">DXB12_03705</name>
</gene>
<dbReference type="Pfam" id="PF04055">
    <property type="entry name" value="Radical_SAM"/>
    <property type="match status" value="1"/>
</dbReference>
<evidence type="ECO:0000313" key="27">
    <source>
        <dbReference type="Proteomes" id="UP000285652"/>
    </source>
</evidence>
<evidence type="ECO:0000256" key="1">
    <source>
        <dbReference type="ARBA" id="ARBA00006100"/>
    </source>
</evidence>
<dbReference type="Proteomes" id="UP000285666">
    <property type="component" value="Unassembled WGS sequence"/>
</dbReference>
<dbReference type="EMBL" id="QRWH01000001">
    <property type="protein sequence ID" value="RGT12087.1"/>
    <property type="molecule type" value="Genomic_DNA"/>
</dbReference>
<dbReference type="InterPro" id="IPR034505">
    <property type="entry name" value="Coproporphyrinogen-III_oxidase"/>
</dbReference>
<evidence type="ECO:0000256" key="5">
    <source>
        <dbReference type="ARBA" id="ARBA00022723"/>
    </source>
</evidence>
<dbReference type="SUPFAM" id="SSF102114">
    <property type="entry name" value="Radical SAM enzymes"/>
    <property type="match status" value="1"/>
</dbReference>
<dbReference type="EMBL" id="QRQQ01000006">
    <property type="protein sequence ID" value="RHN16047.1"/>
    <property type="molecule type" value="Genomic_DNA"/>
</dbReference>
<evidence type="ECO:0000313" key="18">
    <source>
        <dbReference type="EMBL" id="RHL85468.1"/>
    </source>
</evidence>
<organism evidence="13 21">
    <name type="scientific">Dorea formicigenerans</name>
    <dbReference type="NCBI Taxonomy" id="39486"/>
    <lineage>
        <taxon>Bacteria</taxon>
        <taxon>Bacillati</taxon>
        <taxon>Bacillota</taxon>
        <taxon>Clostridia</taxon>
        <taxon>Lachnospirales</taxon>
        <taxon>Lachnospiraceae</taxon>
        <taxon>Dorea</taxon>
    </lineage>
</organism>
<dbReference type="Proteomes" id="UP000261055">
    <property type="component" value="Unassembled WGS sequence"/>
</dbReference>
<evidence type="ECO:0000313" key="23">
    <source>
        <dbReference type="Proteomes" id="UP000283630"/>
    </source>
</evidence>
<keyword evidence="9" id="KW-0963">Cytoplasm</keyword>
<keyword evidence="6 9" id="KW-0408">Iron</keyword>
<keyword evidence="9" id="KW-0004">4Fe-4S</keyword>
<dbReference type="EMBL" id="QRNS01000007">
    <property type="protein sequence ID" value="RHK64351.1"/>
    <property type="molecule type" value="Genomic_DNA"/>
</dbReference>
<keyword evidence="8 9" id="KW-0143">Chaperone</keyword>
<evidence type="ECO:0000313" key="21">
    <source>
        <dbReference type="Proteomes" id="UP000266376"/>
    </source>
</evidence>
<keyword evidence="4 9" id="KW-0949">S-adenosyl-L-methionine</keyword>
<evidence type="ECO:0000256" key="6">
    <source>
        <dbReference type="ARBA" id="ARBA00023004"/>
    </source>
</evidence>
<evidence type="ECO:0000313" key="22">
    <source>
        <dbReference type="Proteomes" id="UP000283325"/>
    </source>
</evidence>
<reference evidence="20 21" key="1">
    <citation type="submission" date="2018-08" db="EMBL/GenBank/DDBJ databases">
        <title>A genome reference for cultivated species of the human gut microbiota.</title>
        <authorList>
            <person name="Zou Y."/>
            <person name="Xue W."/>
            <person name="Luo G."/>
        </authorList>
    </citation>
    <scope>NUCLEOTIDE SEQUENCE [LARGE SCALE GENOMIC DNA]</scope>
    <source>
        <strain evidence="13 21">AF12-11</strain>
        <strain evidence="12 23">AF19-4AC</strain>
        <strain evidence="19 27">AF31-13BH</strain>
        <strain evidence="18 22">AF36-1BH</strain>
        <strain evidence="17 24">AF42-21</strain>
        <strain evidence="16 28">AM23-7AC</strain>
        <strain evidence="15 25">AM37-5</strain>
        <strain evidence="14 26">AM42-8</strain>
        <strain evidence="11 20">OM02-12</strain>
    </source>
</reference>
<dbReference type="GO" id="GO:0004109">
    <property type="term" value="F:coproporphyrinogen oxidase activity"/>
    <property type="evidence" value="ECO:0007669"/>
    <property type="project" value="InterPro"/>
</dbReference>
<dbReference type="GO" id="GO:0046872">
    <property type="term" value="F:metal ion binding"/>
    <property type="evidence" value="ECO:0007669"/>
    <property type="project" value="UniProtKB-UniRule"/>
</dbReference>
<evidence type="ECO:0000256" key="3">
    <source>
        <dbReference type="ARBA" id="ARBA00022617"/>
    </source>
</evidence>
<evidence type="ECO:0000313" key="20">
    <source>
        <dbReference type="Proteomes" id="UP000261055"/>
    </source>
</evidence>
<evidence type="ECO:0000256" key="4">
    <source>
        <dbReference type="ARBA" id="ARBA00022691"/>
    </source>
</evidence>
<evidence type="ECO:0000313" key="28">
    <source>
        <dbReference type="Proteomes" id="UP000285666"/>
    </source>
</evidence>
<comment type="function">
    <text evidence="9">Probably acts as a heme chaperone, transferring heme to an unknown acceptor. Binds one molecule of heme per monomer, possibly covalently. Binds 1 [4Fe-4S] cluster. The cluster is coordinated with 3 cysteines and an exchangeable S-adenosyl-L-methionine.</text>
</comment>
<dbReference type="InterPro" id="IPR004559">
    <property type="entry name" value="HemW-like"/>
</dbReference>
<dbReference type="CDD" id="cd01335">
    <property type="entry name" value="Radical_SAM"/>
    <property type="match status" value="1"/>
</dbReference>
<keyword evidence="5 9" id="KW-0479">Metal-binding</keyword>
<evidence type="ECO:0000313" key="24">
    <source>
        <dbReference type="Proteomes" id="UP000284152"/>
    </source>
</evidence>
<evidence type="ECO:0000256" key="8">
    <source>
        <dbReference type="ARBA" id="ARBA00023186"/>
    </source>
</evidence>
<dbReference type="Proteomes" id="UP000283325">
    <property type="component" value="Unassembled WGS sequence"/>
</dbReference>
<dbReference type="EMBL" id="QSHK01000005">
    <property type="protein sequence ID" value="RHC07400.1"/>
    <property type="molecule type" value="Genomic_DNA"/>
</dbReference>
<evidence type="ECO:0000313" key="16">
    <source>
        <dbReference type="EMBL" id="RHF80373.1"/>
    </source>
</evidence>
<keyword evidence="20" id="KW-1185">Reference proteome</keyword>
<evidence type="ECO:0000313" key="14">
    <source>
        <dbReference type="EMBL" id="RHA72719.1"/>
    </source>
</evidence>
<evidence type="ECO:0000313" key="12">
    <source>
        <dbReference type="EMBL" id="RGT12087.1"/>
    </source>
</evidence>
<proteinExistence type="inferred from homology"/>
<keyword evidence="3 9" id="KW-0349">Heme</keyword>
<dbReference type="Gene3D" id="3.20.20.70">
    <property type="entry name" value="Aldolase class I"/>
    <property type="match status" value="1"/>
</dbReference>
<dbReference type="EMBL" id="QSFS01000001">
    <property type="protein sequence ID" value="RHA72719.1"/>
    <property type="molecule type" value="Genomic_DNA"/>
</dbReference>
<dbReference type="RefSeq" id="WP_117612976.1">
    <property type="nucleotide sequence ID" value="NZ_AP031430.1"/>
</dbReference>
<evidence type="ECO:0000259" key="10">
    <source>
        <dbReference type="PROSITE" id="PS51918"/>
    </source>
</evidence>
<evidence type="ECO:0000313" key="13">
    <source>
        <dbReference type="EMBL" id="RGW55033.1"/>
    </source>
</evidence>
<dbReference type="Proteomes" id="UP000284742">
    <property type="component" value="Unassembled WGS sequence"/>
</dbReference>
<keyword evidence="7 9" id="KW-0411">Iron-sulfur</keyword>
<evidence type="ECO:0000256" key="7">
    <source>
        <dbReference type="ARBA" id="ARBA00023014"/>
    </source>
</evidence>
<evidence type="ECO:0000313" key="15">
    <source>
        <dbReference type="EMBL" id="RHC07400.1"/>
    </source>
</evidence>
<evidence type="ECO:0000313" key="17">
    <source>
        <dbReference type="EMBL" id="RHK64351.1"/>
    </source>
</evidence>
<evidence type="ECO:0000256" key="9">
    <source>
        <dbReference type="RuleBase" id="RU364116"/>
    </source>
</evidence>
<sequence>MRLLELYIHIPFCKKKCKYCDFLSGPSTADERESYVKSLCQDIRSYAHLAKACRVISIFVGGGTPSTLTAFQMQQIFSAVRDTFVVEENAEITVEMNPGTVDREKLSGYKKCGINRLSIGLQSTKNRELQILGRIHTYEEFLETYHMARAEGFENINVDLMSAIPGQSLTDWEENLKTVAELAPEHISAYSLIVEEGTPFYEEYGEGRHADELPDEETERKMYWRTKEILSKYGYERYEISNYAKPGYACRHNIGYWERTEYLGIGTGAASLINNSRFNYGEEPEKLTVSAQMEETMFLGLRMMKGVSKIEFLKMYGESMENVYGNVIRDMEQKGLLEDGEDFVKLTDRGIDVSNYVMSEFLL</sequence>
<dbReference type="InterPro" id="IPR013785">
    <property type="entry name" value="Aldolase_TIM"/>
</dbReference>
<dbReference type="PROSITE" id="PS51918">
    <property type="entry name" value="RADICAL_SAM"/>
    <property type="match status" value="1"/>
</dbReference>
<dbReference type="Proteomes" id="UP000266376">
    <property type="component" value="Unassembled WGS sequence"/>
</dbReference>
<comment type="subcellular location">
    <subcellularLocation>
        <location evidence="9">Cytoplasm</location>
    </subcellularLocation>
</comment>
<evidence type="ECO:0000313" key="11">
    <source>
        <dbReference type="EMBL" id="RGO53308.1"/>
    </source>
</evidence>
<dbReference type="GO" id="GO:0006779">
    <property type="term" value="P:porphyrin-containing compound biosynthetic process"/>
    <property type="evidence" value="ECO:0007669"/>
    <property type="project" value="InterPro"/>
</dbReference>
<dbReference type="SMART" id="SM00729">
    <property type="entry name" value="Elp3"/>
    <property type="match status" value="1"/>
</dbReference>
<comment type="similarity">
    <text evidence="1">Belongs to the anaerobic coproporphyrinogen-III oxidase family. HemW subfamily.</text>
</comment>
<dbReference type="PANTHER" id="PTHR13932:SF5">
    <property type="entry name" value="RADICAL S-ADENOSYL METHIONINE DOMAIN-CONTAINING PROTEIN 1, MITOCHONDRIAL"/>
    <property type="match status" value="1"/>
</dbReference>
<dbReference type="SFLD" id="SFLDS00029">
    <property type="entry name" value="Radical_SAM"/>
    <property type="match status" value="1"/>
</dbReference>
<dbReference type="EMBL" id="QSAJ01000005">
    <property type="protein sequence ID" value="RGW55033.1"/>
    <property type="molecule type" value="Genomic_DNA"/>
</dbReference>
<dbReference type="Pfam" id="PF06969">
    <property type="entry name" value="HemN_C"/>
    <property type="match status" value="1"/>
</dbReference>
<dbReference type="SFLD" id="SFLDF00288">
    <property type="entry name" value="HemN-like__clustered_with_nucl"/>
    <property type="match status" value="1"/>
</dbReference>
<dbReference type="EMBL" id="QRPD01000014">
    <property type="protein sequence ID" value="RHL85468.1"/>
    <property type="molecule type" value="Genomic_DNA"/>
</dbReference>
<evidence type="ECO:0000313" key="19">
    <source>
        <dbReference type="EMBL" id="RHN16047.1"/>
    </source>
</evidence>
<dbReference type="Proteomes" id="UP000284152">
    <property type="component" value="Unassembled WGS sequence"/>
</dbReference>
<accession>A0A395XSZ7</accession>
<name>A0A395XSZ7_9FIRM</name>
<dbReference type="Proteomes" id="UP000283630">
    <property type="component" value="Unassembled WGS sequence"/>
</dbReference>
<dbReference type="EMBL" id="QSVQ01000003">
    <property type="protein sequence ID" value="RGO53308.1"/>
    <property type="molecule type" value="Genomic_DNA"/>
</dbReference>
<dbReference type="AlphaFoldDB" id="A0A395XSZ7"/>
<dbReference type="PANTHER" id="PTHR13932">
    <property type="entry name" value="COPROPORPHYRINIGEN III OXIDASE"/>
    <property type="match status" value="1"/>
</dbReference>